<feature type="transmembrane region" description="Helical" evidence="1">
    <location>
        <begin position="37"/>
        <end position="57"/>
    </location>
</feature>
<evidence type="ECO:0000313" key="2">
    <source>
        <dbReference type="EMBL" id="MXU86411.1"/>
    </source>
</evidence>
<organism evidence="2">
    <name type="scientific">Ixodes ricinus</name>
    <name type="common">Common tick</name>
    <name type="synonym">Acarus ricinus</name>
    <dbReference type="NCBI Taxonomy" id="34613"/>
    <lineage>
        <taxon>Eukaryota</taxon>
        <taxon>Metazoa</taxon>
        <taxon>Ecdysozoa</taxon>
        <taxon>Arthropoda</taxon>
        <taxon>Chelicerata</taxon>
        <taxon>Arachnida</taxon>
        <taxon>Acari</taxon>
        <taxon>Parasitiformes</taxon>
        <taxon>Ixodida</taxon>
        <taxon>Ixodoidea</taxon>
        <taxon>Ixodidae</taxon>
        <taxon>Ixodinae</taxon>
        <taxon>Ixodes</taxon>
    </lineage>
</organism>
<sequence length="91" mass="10640">MVWAAFYRSFVLVLKRFVVFFPPGASGVLRVLSEFSFFFFLLCTWLSSIWGFFLFRVSKVDLVFLKQIRKRGSDDRFFAGRAPALCMFVCV</sequence>
<accession>A0A6B0U7P0</accession>
<keyword evidence="1" id="KW-0472">Membrane</keyword>
<dbReference type="AlphaFoldDB" id="A0A6B0U7P0"/>
<evidence type="ECO:0000256" key="1">
    <source>
        <dbReference type="SAM" id="Phobius"/>
    </source>
</evidence>
<dbReference type="EMBL" id="GIFC01004328">
    <property type="protein sequence ID" value="MXU86411.1"/>
    <property type="molecule type" value="Transcribed_RNA"/>
</dbReference>
<keyword evidence="1" id="KW-0812">Transmembrane</keyword>
<reference evidence="2" key="1">
    <citation type="submission" date="2019-12" db="EMBL/GenBank/DDBJ databases">
        <title>An insight into the sialome of adult female Ixodes ricinus ticks feeding for 6 days.</title>
        <authorList>
            <person name="Perner J."/>
            <person name="Ribeiro J.M.C."/>
        </authorList>
    </citation>
    <scope>NUCLEOTIDE SEQUENCE</scope>
    <source>
        <strain evidence="2">Semi-engorged</strain>
        <tissue evidence="2">Salivary glands</tissue>
    </source>
</reference>
<name>A0A6B0U7P0_IXORI</name>
<keyword evidence="1" id="KW-1133">Transmembrane helix</keyword>
<protein>
    <submittedName>
        <fullName evidence="2">Uncharacterized protein</fullName>
    </submittedName>
</protein>
<proteinExistence type="predicted"/>